<keyword evidence="4" id="KW-0812">Transmembrane</keyword>
<organism evidence="7 8">
    <name type="scientific">Pseudoxanthobacter soli DSM 19599</name>
    <dbReference type="NCBI Taxonomy" id="1123029"/>
    <lineage>
        <taxon>Bacteria</taxon>
        <taxon>Pseudomonadati</taxon>
        <taxon>Pseudomonadota</taxon>
        <taxon>Alphaproteobacteria</taxon>
        <taxon>Hyphomicrobiales</taxon>
        <taxon>Segnochrobactraceae</taxon>
        <taxon>Pseudoxanthobacter</taxon>
    </lineage>
</organism>
<keyword evidence="4" id="KW-1133">Transmembrane helix</keyword>
<evidence type="ECO:0000259" key="6">
    <source>
        <dbReference type="PROSITE" id="PS50885"/>
    </source>
</evidence>
<dbReference type="GO" id="GO:0007165">
    <property type="term" value="P:signal transduction"/>
    <property type="evidence" value="ECO:0007669"/>
    <property type="project" value="UniProtKB-KW"/>
</dbReference>
<dbReference type="PANTHER" id="PTHR32089">
    <property type="entry name" value="METHYL-ACCEPTING CHEMOTAXIS PROTEIN MCPB"/>
    <property type="match status" value="1"/>
</dbReference>
<feature type="domain" description="Methyl-accepting transducer" evidence="5">
    <location>
        <begin position="442"/>
        <end position="685"/>
    </location>
</feature>
<sequence>MNSGSAGNTLFSIKVILATILLVLIAITISLSGWALHRAYEEKETATSVASYAIIDRDLFSALSNIRVERGDGSTALLQEPNDNTTLRESVTNARGKVTTAVQAALAGLAALPAAEEAQAHAALNTAFTAWEAVRQDYDAAVGQPVASRDKALRDRYFDRGSALIAGVEQASRIVEQEMQALDPATSRLVQIRNLVWSARSSAGQSSLALNTALAQKRPLTEAEVTDLDDTDDTARFAWTIASEMIESPGIPDSLKAAKAEADAAYFTGPFSQTRKAVAETLSDGKVPDVDLEKWRVDIRAGLAEISDTATLAVTLVVDDANADNHEANRSFAIIAALVAVALAFAVAGFIVVNRRVVRGMTRLSDSMRTLATGDTEAEIAGVGRRDEIGDMAAAVQVFKDNMIRNTALEAEAKAREAEAAVERRRLMQDLADRFENAVGGIVAAVSSAATELQHTAESMSSAATETAAQATTVAAAAEQAANNVQVVASAAEEMGASVQEIGSQVERSAGMSKLAVSEADQTGALVRELSEGAMRIGNVVQLISGIAAQTNLLALNATIEAARAGDAGKGFAVVAAEVKTLAEQTTRATGEISAQIGTIQAATERAVGVIGGIAGRIQSMDDIAASISAAVEQQGATTQEIVRNITQAATGTGEVTRNITGVAGAADQTGAAASQLLSSSSALSSQAERLGHEVNRFLETVRAA</sequence>
<name>A0A1M7ZMG8_9HYPH</name>
<dbReference type="STRING" id="1123029.SAMN02745172_02742"/>
<evidence type="ECO:0000256" key="3">
    <source>
        <dbReference type="PROSITE-ProRule" id="PRU00284"/>
    </source>
</evidence>
<dbReference type="Gene3D" id="1.10.287.950">
    <property type="entry name" value="Methyl-accepting chemotaxis protein"/>
    <property type="match status" value="1"/>
</dbReference>
<dbReference type="PROSITE" id="PS50885">
    <property type="entry name" value="HAMP"/>
    <property type="match status" value="1"/>
</dbReference>
<proteinExistence type="inferred from homology"/>
<accession>A0A1M7ZMG8</accession>
<dbReference type="PROSITE" id="PS50111">
    <property type="entry name" value="CHEMOTAXIS_TRANSDUC_2"/>
    <property type="match status" value="1"/>
</dbReference>
<dbReference type="GO" id="GO:0016020">
    <property type="term" value="C:membrane"/>
    <property type="evidence" value="ECO:0007669"/>
    <property type="project" value="InterPro"/>
</dbReference>
<feature type="domain" description="HAMP" evidence="6">
    <location>
        <begin position="355"/>
        <end position="408"/>
    </location>
</feature>
<evidence type="ECO:0000256" key="4">
    <source>
        <dbReference type="SAM" id="Phobius"/>
    </source>
</evidence>
<keyword evidence="1 3" id="KW-0807">Transducer</keyword>
<dbReference type="Proteomes" id="UP000186406">
    <property type="component" value="Unassembled WGS sequence"/>
</dbReference>
<dbReference type="Gene3D" id="6.10.340.10">
    <property type="match status" value="1"/>
</dbReference>
<dbReference type="AlphaFoldDB" id="A0A1M7ZMG8"/>
<reference evidence="7 8" key="1">
    <citation type="submission" date="2016-12" db="EMBL/GenBank/DDBJ databases">
        <authorList>
            <person name="Song W.-J."/>
            <person name="Kurnit D.M."/>
        </authorList>
    </citation>
    <scope>NUCLEOTIDE SEQUENCE [LARGE SCALE GENOMIC DNA]</scope>
    <source>
        <strain evidence="7 8">DSM 19599</strain>
    </source>
</reference>
<dbReference type="SUPFAM" id="SSF58104">
    <property type="entry name" value="Methyl-accepting chemotaxis protein (MCP) signaling domain"/>
    <property type="match status" value="1"/>
</dbReference>
<dbReference type="EMBL" id="FRXO01000005">
    <property type="protein sequence ID" value="SHO66090.1"/>
    <property type="molecule type" value="Genomic_DNA"/>
</dbReference>
<gene>
    <name evidence="7" type="ORF">SAMN02745172_02742</name>
</gene>
<keyword evidence="8" id="KW-1185">Reference proteome</keyword>
<protein>
    <submittedName>
        <fullName evidence="7">Methyl-accepting chemotaxis protein</fullName>
    </submittedName>
</protein>
<feature type="transmembrane region" description="Helical" evidence="4">
    <location>
        <begin position="12"/>
        <end position="36"/>
    </location>
</feature>
<dbReference type="InterPro" id="IPR004089">
    <property type="entry name" value="MCPsignal_dom"/>
</dbReference>
<dbReference type="OrthoDB" id="3289104at2"/>
<evidence type="ECO:0000256" key="2">
    <source>
        <dbReference type="ARBA" id="ARBA00029447"/>
    </source>
</evidence>
<evidence type="ECO:0000256" key="1">
    <source>
        <dbReference type="ARBA" id="ARBA00023224"/>
    </source>
</evidence>
<dbReference type="Pfam" id="PF00015">
    <property type="entry name" value="MCPsignal"/>
    <property type="match status" value="1"/>
</dbReference>
<keyword evidence="4" id="KW-0472">Membrane</keyword>
<dbReference type="InterPro" id="IPR003660">
    <property type="entry name" value="HAMP_dom"/>
</dbReference>
<comment type="similarity">
    <text evidence="2">Belongs to the methyl-accepting chemotaxis (MCP) protein family.</text>
</comment>
<feature type="transmembrane region" description="Helical" evidence="4">
    <location>
        <begin position="332"/>
        <end position="353"/>
    </location>
</feature>
<dbReference type="SMART" id="SM00283">
    <property type="entry name" value="MA"/>
    <property type="match status" value="1"/>
</dbReference>
<evidence type="ECO:0000313" key="7">
    <source>
        <dbReference type="EMBL" id="SHO66090.1"/>
    </source>
</evidence>
<dbReference type="SMART" id="SM00304">
    <property type="entry name" value="HAMP"/>
    <property type="match status" value="1"/>
</dbReference>
<dbReference type="Pfam" id="PF00672">
    <property type="entry name" value="HAMP"/>
    <property type="match status" value="1"/>
</dbReference>
<evidence type="ECO:0000313" key="8">
    <source>
        <dbReference type="Proteomes" id="UP000186406"/>
    </source>
</evidence>
<evidence type="ECO:0000259" key="5">
    <source>
        <dbReference type="PROSITE" id="PS50111"/>
    </source>
</evidence>
<dbReference type="PANTHER" id="PTHR32089:SF112">
    <property type="entry name" value="LYSOZYME-LIKE PROTEIN-RELATED"/>
    <property type="match status" value="1"/>
</dbReference>